<dbReference type="AlphaFoldDB" id="A0A8K0SLK9"/>
<dbReference type="Proteomes" id="UP000813444">
    <property type="component" value="Unassembled WGS sequence"/>
</dbReference>
<organism evidence="1 2">
    <name type="scientific">Stachybotrys elegans</name>
    <dbReference type="NCBI Taxonomy" id="80388"/>
    <lineage>
        <taxon>Eukaryota</taxon>
        <taxon>Fungi</taxon>
        <taxon>Dikarya</taxon>
        <taxon>Ascomycota</taxon>
        <taxon>Pezizomycotina</taxon>
        <taxon>Sordariomycetes</taxon>
        <taxon>Hypocreomycetidae</taxon>
        <taxon>Hypocreales</taxon>
        <taxon>Stachybotryaceae</taxon>
        <taxon>Stachybotrys</taxon>
    </lineage>
</organism>
<dbReference type="Gene3D" id="1.20.1280.50">
    <property type="match status" value="1"/>
</dbReference>
<sequence>MASSTQALGTAEILEQILLQADIRTVLTAQRVCQQWLHLIRTSRALQKHLFFQPDLALKTRMRNPLLAELFPNWFPDTPEFFNDLGLDHLPLVQPHRNAAFKYQGATWRRMLISQPPVTLFFCCTSTPTEVGGFQGLSEITQSSWTRLRFEDRHEDEELAMSMAPNDPITMERFYNLVVHHYGAKAWLLVWDGHDPENVLSRFLGVPPERRQIMERALKKQGLVMIRRRVVSSSLHPTQQRFPDEYIM</sequence>
<keyword evidence="2" id="KW-1185">Reference proteome</keyword>
<reference evidence="1" key="1">
    <citation type="journal article" date="2021" name="Nat. Commun.">
        <title>Genetic determinants of endophytism in the Arabidopsis root mycobiome.</title>
        <authorList>
            <person name="Mesny F."/>
            <person name="Miyauchi S."/>
            <person name="Thiergart T."/>
            <person name="Pickel B."/>
            <person name="Atanasova L."/>
            <person name="Karlsson M."/>
            <person name="Huettel B."/>
            <person name="Barry K.W."/>
            <person name="Haridas S."/>
            <person name="Chen C."/>
            <person name="Bauer D."/>
            <person name="Andreopoulos W."/>
            <person name="Pangilinan J."/>
            <person name="LaButti K."/>
            <person name="Riley R."/>
            <person name="Lipzen A."/>
            <person name="Clum A."/>
            <person name="Drula E."/>
            <person name="Henrissat B."/>
            <person name="Kohler A."/>
            <person name="Grigoriev I.V."/>
            <person name="Martin F.M."/>
            <person name="Hacquard S."/>
        </authorList>
    </citation>
    <scope>NUCLEOTIDE SEQUENCE</scope>
    <source>
        <strain evidence="1">MPI-CAGE-CH-0235</strain>
    </source>
</reference>
<name>A0A8K0SLK9_9HYPO</name>
<dbReference type="InterPro" id="IPR036047">
    <property type="entry name" value="F-box-like_dom_sf"/>
</dbReference>
<dbReference type="SUPFAM" id="SSF81383">
    <property type="entry name" value="F-box domain"/>
    <property type="match status" value="1"/>
</dbReference>
<protein>
    <recommendedName>
        <fullName evidence="3">F-box domain-containing protein</fullName>
    </recommendedName>
</protein>
<proteinExistence type="predicted"/>
<evidence type="ECO:0008006" key="3">
    <source>
        <dbReference type="Google" id="ProtNLM"/>
    </source>
</evidence>
<comment type="caution">
    <text evidence="1">The sequence shown here is derived from an EMBL/GenBank/DDBJ whole genome shotgun (WGS) entry which is preliminary data.</text>
</comment>
<dbReference type="EMBL" id="JAGPNK010000014">
    <property type="protein sequence ID" value="KAH7309047.1"/>
    <property type="molecule type" value="Genomic_DNA"/>
</dbReference>
<accession>A0A8K0SLK9</accession>
<dbReference type="CDD" id="cd09917">
    <property type="entry name" value="F-box_SF"/>
    <property type="match status" value="1"/>
</dbReference>
<evidence type="ECO:0000313" key="2">
    <source>
        <dbReference type="Proteomes" id="UP000813444"/>
    </source>
</evidence>
<dbReference type="OrthoDB" id="3800738at2759"/>
<evidence type="ECO:0000313" key="1">
    <source>
        <dbReference type="EMBL" id="KAH7309047.1"/>
    </source>
</evidence>
<gene>
    <name evidence="1" type="ORF">B0I35DRAFT_482787</name>
</gene>